<comment type="similarity">
    <text evidence="2">Belongs to the REXO1/REXO3 family.</text>
</comment>
<dbReference type="Pfam" id="PF09325">
    <property type="entry name" value="Vps5"/>
    <property type="match status" value="1"/>
</dbReference>
<dbReference type="GO" id="GO:0035091">
    <property type="term" value="F:phosphatidylinositol binding"/>
    <property type="evidence" value="ECO:0007669"/>
    <property type="project" value="InterPro"/>
</dbReference>
<keyword evidence="5" id="KW-0269">Exonuclease</keyword>
<dbReference type="Gene3D" id="3.30.1520.10">
    <property type="entry name" value="Phox-like domain"/>
    <property type="match status" value="1"/>
</dbReference>
<keyword evidence="4" id="KW-0378">Hydrolase</keyword>
<dbReference type="STRING" id="403673.A0A177WFJ5"/>
<feature type="domain" description="Exonuclease" evidence="8">
    <location>
        <begin position="210"/>
        <end position="353"/>
    </location>
</feature>
<evidence type="ECO:0000256" key="1">
    <source>
        <dbReference type="ARBA" id="ARBA00004123"/>
    </source>
</evidence>
<dbReference type="InterPro" id="IPR036397">
    <property type="entry name" value="RNaseH_sf"/>
</dbReference>
<evidence type="ECO:0000259" key="7">
    <source>
        <dbReference type="SMART" id="SM00312"/>
    </source>
</evidence>
<reference evidence="9 10" key="1">
    <citation type="submission" date="2006-10" db="EMBL/GenBank/DDBJ databases">
        <title>The Genome Sequence of Batrachochytrium dendrobatidis JEL423.</title>
        <authorList>
            <consortium name="The Broad Institute Genome Sequencing Platform"/>
            <person name="Birren B."/>
            <person name="Lander E."/>
            <person name="Galagan J."/>
            <person name="Cuomo C."/>
            <person name="Devon K."/>
            <person name="Jaffe D."/>
            <person name="Butler J."/>
            <person name="Alvarez P."/>
            <person name="Gnerre S."/>
            <person name="Grabherr M."/>
            <person name="Kleber M."/>
            <person name="Mauceli E."/>
            <person name="Brockman W."/>
            <person name="Young S."/>
            <person name="LaButti K."/>
            <person name="Sykes S."/>
            <person name="DeCaprio D."/>
            <person name="Crawford M."/>
            <person name="Koehrsen M."/>
            <person name="Engels R."/>
            <person name="Montgomery P."/>
            <person name="Pearson M."/>
            <person name="Howarth C."/>
            <person name="Larson L."/>
            <person name="White J."/>
            <person name="O'Leary S."/>
            <person name="Kodira C."/>
            <person name="Zeng Q."/>
            <person name="Yandava C."/>
            <person name="Alvarado L."/>
            <person name="Longcore J."/>
            <person name="James T."/>
        </authorList>
    </citation>
    <scope>NUCLEOTIDE SEQUENCE [LARGE SCALE GENOMIC DNA]</scope>
    <source>
        <strain evidence="9 10">JEL423</strain>
    </source>
</reference>
<dbReference type="GO" id="GO:0004527">
    <property type="term" value="F:exonuclease activity"/>
    <property type="evidence" value="ECO:0007669"/>
    <property type="project" value="UniProtKB-KW"/>
</dbReference>
<dbReference type="InterPro" id="IPR001683">
    <property type="entry name" value="PX_dom"/>
</dbReference>
<keyword evidence="6" id="KW-0539">Nucleus</keyword>
<reference evidence="9 10" key="2">
    <citation type="submission" date="2016-05" db="EMBL/GenBank/DDBJ databases">
        <title>Lineage-specific infection strategies underlie the spectrum of fungal disease in amphibians.</title>
        <authorList>
            <person name="Cuomo C.A."/>
            <person name="Farrer R.A."/>
            <person name="James T."/>
            <person name="Longcore J."/>
            <person name="Birren B."/>
        </authorList>
    </citation>
    <scope>NUCLEOTIDE SEQUENCE [LARGE SCALE GENOMIC DNA]</scope>
    <source>
        <strain evidence="9 10">JEL423</strain>
    </source>
</reference>
<evidence type="ECO:0000259" key="8">
    <source>
        <dbReference type="SMART" id="SM00479"/>
    </source>
</evidence>
<dbReference type="Gene3D" id="3.30.420.10">
    <property type="entry name" value="Ribonuclease H-like superfamily/Ribonuclease H"/>
    <property type="match status" value="1"/>
</dbReference>
<dbReference type="Pfam" id="PF00787">
    <property type="entry name" value="PX"/>
    <property type="match status" value="1"/>
</dbReference>
<proteinExistence type="inferred from homology"/>
<name>A0A177WFJ5_BATDL</name>
<keyword evidence="3" id="KW-0540">Nuclease</keyword>
<dbReference type="SMART" id="SM00479">
    <property type="entry name" value="EXOIII"/>
    <property type="match status" value="1"/>
</dbReference>
<evidence type="ECO:0000256" key="2">
    <source>
        <dbReference type="ARBA" id="ARBA00006357"/>
    </source>
</evidence>
<dbReference type="GO" id="GO:0003676">
    <property type="term" value="F:nucleic acid binding"/>
    <property type="evidence" value="ECO:0007669"/>
    <property type="project" value="InterPro"/>
</dbReference>
<dbReference type="OrthoDB" id="9976382at2759"/>
<dbReference type="Proteomes" id="UP000077115">
    <property type="component" value="Unassembled WGS sequence"/>
</dbReference>
<evidence type="ECO:0008006" key="11">
    <source>
        <dbReference type="Google" id="ProtNLM"/>
    </source>
</evidence>
<evidence type="ECO:0000313" key="9">
    <source>
        <dbReference type="EMBL" id="OAJ38141.1"/>
    </source>
</evidence>
<dbReference type="Gene3D" id="1.20.1270.60">
    <property type="entry name" value="Arfaptin homology (AH) domain/BAR domain"/>
    <property type="match status" value="1"/>
</dbReference>
<evidence type="ECO:0000256" key="4">
    <source>
        <dbReference type="ARBA" id="ARBA00022801"/>
    </source>
</evidence>
<dbReference type="InterPro" id="IPR015404">
    <property type="entry name" value="Vps5_C"/>
</dbReference>
<dbReference type="GO" id="GO:0005634">
    <property type="term" value="C:nucleus"/>
    <property type="evidence" value="ECO:0007669"/>
    <property type="project" value="UniProtKB-SubCell"/>
</dbReference>
<dbReference type="VEuPathDB" id="FungiDB:BDEG_22094"/>
<organism evidence="9 10">
    <name type="scientific">Batrachochytrium dendrobatidis (strain JEL423)</name>
    <dbReference type="NCBI Taxonomy" id="403673"/>
    <lineage>
        <taxon>Eukaryota</taxon>
        <taxon>Fungi</taxon>
        <taxon>Fungi incertae sedis</taxon>
        <taxon>Chytridiomycota</taxon>
        <taxon>Chytridiomycota incertae sedis</taxon>
        <taxon>Chytridiomycetes</taxon>
        <taxon>Rhizophydiales</taxon>
        <taxon>Rhizophydiales incertae sedis</taxon>
        <taxon>Batrachochytrium</taxon>
    </lineage>
</organism>
<protein>
    <recommendedName>
        <fullName evidence="11">Exonuclease domain-containing protein</fullName>
    </recommendedName>
</protein>
<dbReference type="InterPro" id="IPR036871">
    <property type="entry name" value="PX_dom_sf"/>
</dbReference>
<dbReference type="InterPro" id="IPR034922">
    <property type="entry name" value="REX1-like_exo"/>
</dbReference>
<gene>
    <name evidence="9" type="ORF">BDEG_22094</name>
</gene>
<feature type="domain" description="PX" evidence="7">
    <location>
        <begin position="351"/>
        <end position="455"/>
    </location>
</feature>
<dbReference type="SMART" id="SM00312">
    <property type="entry name" value="PX"/>
    <property type="match status" value="1"/>
</dbReference>
<accession>A0A177WFJ5</accession>
<dbReference type="AlphaFoldDB" id="A0A177WFJ5"/>
<comment type="subcellular location">
    <subcellularLocation>
        <location evidence="1">Nucleus</location>
    </subcellularLocation>
</comment>
<dbReference type="SUPFAM" id="SSF64268">
    <property type="entry name" value="PX domain"/>
    <property type="match status" value="1"/>
</dbReference>
<evidence type="ECO:0000256" key="3">
    <source>
        <dbReference type="ARBA" id="ARBA00022722"/>
    </source>
</evidence>
<evidence type="ECO:0000256" key="5">
    <source>
        <dbReference type="ARBA" id="ARBA00022839"/>
    </source>
</evidence>
<dbReference type="EMBL" id="DS022301">
    <property type="protein sequence ID" value="OAJ38141.1"/>
    <property type="molecule type" value="Genomic_DNA"/>
</dbReference>
<dbReference type="InterPro" id="IPR027267">
    <property type="entry name" value="AH/BAR_dom_sf"/>
</dbReference>
<evidence type="ECO:0000256" key="6">
    <source>
        <dbReference type="ARBA" id="ARBA00023242"/>
    </source>
</evidence>
<dbReference type="PANTHER" id="PTHR12801:SF115">
    <property type="entry name" value="FI18136P1-RELATED"/>
    <property type="match status" value="1"/>
</dbReference>
<dbReference type="InterPro" id="IPR012337">
    <property type="entry name" value="RNaseH-like_sf"/>
</dbReference>
<sequence length="703" mass="79152">MTYTMMAATVLRQLIKRPVSTGVLDIGISGEWVEPQAIDSLSKVNVDLLGPFIHTLEELETLGYPLGPFDQPDSKPVIEAKDESAISHEKHQTIDKTVATDNLVVDAEPLLKSNSACKLVKYDCDRCGNPFVLKYPLEEYDKTACMYHYGRWRMVFVDAKKERLISCCSTPVGTPGCTMGPHVFKEESNAQLNERIPFIELPSNTLNALPVVALDCEMSYTTGGMELTRVTVVDWNGNRVFDELCIPCNPILDLNTRWSGITSLDSAKYNLKDIQQQLGKLISTSTIIIGHGLENDLRALRIKHTQVIDTVKVFPHPNGLPYRQALRTLASKILGRCIYTMDDFQVIESNPFFEATVQLVRPTDSGTDISVLLSVSTNLPQYARKNYSLTRTLSEFDRLHLHLMNTSPEYIGPAAPPKSANLELVRTALERFLLRLSRHEQLRIADGTRLFIESEFIFAPAQSPPVVRRVKEQKSLFSFALATEAKEIDVYFENAKQEIQACEAYFSAIGRINEKIAIVLSDIGRSSVDVSYKLATVGIDQIPVAAVPFQKTAKCFAVEDEVLANELHMLQINYRQNVLNDQCLLLLRSNMGAQTSLNHRSSALVSYEASCKNTQKKMQAMERLRTSSSIRQDKVDAALDELADAKRTESDCRDTFKRLSDSLRKEYTRHISERATDLSSILDDYVQHQLDFSKQLLTYWKTV</sequence>
<dbReference type="SUPFAM" id="SSF53098">
    <property type="entry name" value="Ribonuclease H-like"/>
    <property type="match status" value="1"/>
</dbReference>
<dbReference type="InterPro" id="IPR013520">
    <property type="entry name" value="Ribonucl_H"/>
</dbReference>
<dbReference type="eggNOG" id="KOG2273">
    <property type="taxonomic scope" value="Eukaryota"/>
</dbReference>
<dbReference type="InterPro" id="IPR047021">
    <property type="entry name" value="REXO1/3/4-like"/>
</dbReference>
<dbReference type="CDD" id="cd06145">
    <property type="entry name" value="REX1_like"/>
    <property type="match status" value="1"/>
</dbReference>
<dbReference type="PANTHER" id="PTHR12801">
    <property type="entry name" value="RNA EXONUCLEASE REXO1 / RECO3 FAMILY MEMBER-RELATED"/>
    <property type="match status" value="1"/>
</dbReference>
<evidence type="ECO:0000313" key="10">
    <source>
        <dbReference type="Proteomes" id="UP000077115"/>
    </source>
</evidence>